<organism evidence="2 3">
    <name type="scientific">Panicum virgatum</name>
    <name type="common">Blackwell switchgrass</name>
    <dbReference type="NCBI Taxonomy" id="38727"/>
    <lineage>
        <taxon>Eukaryota</taxon>
        <taxon>Viridiplantae</taxon>
        <taxon>Streptophyta</taxon>
        <taxon>Embryophyta</taxon>
        <taxon>Tracheophyta</taxon>
        <taxon>Spermatophyta</taxon>
        <taxon>Magnoliopsida</taxon>
        <taxon>Liliopsida</taxon>
        <taxon>Poales</taxon>
        <taxon>Poaceae</taxon>
        <taxon>PACMAD clade</taxon>
        <taxon>Panicoideae</taxon>
        <taxon>Panicodae</taxon>
        <taxon>Paniceae</taxon>
        <taxon>Panicinae</taxon>
        <taxon>Panicum</taxon>
        <taxon>Panicum sect. Hiantes</taxon>
    </lineage>
</organism>
<gene>
    <name evidence="2" type="ORF">PVAP13_5KG216007</name>
</gene>
<evidence type="ECO:0000256" key="1">
    <source>
        <dbReference type="SAM" id="MobiDB-lite"/>
    </source>
</evidence>
<feature type="region of interest" description="Disordered" evidence="1">
    <location>
        <begin position="64"/>
        <end position="138"/>
    </location>
</feature>
<comment type="caution">
    <text evidence="2">The sequence shown here is derived from an EMBL/GenBank/DDBJ whole genome shotgun (WGS) entry which is preliminary data.</text>
</comment>
<dbReference type="AlphaFoldDB" id="A0A8T0SIV9"/>
<proteinExistence type="predicted"/>
<reference evidence="2" key="1">
    <citation type="submission" date="2020-05" db="EMBL/GenBank/DDBJ databases">
        <title>WGS assembly of Panicum virgatum.</title>
        <authorList>
            <person name="Lovell J.T."/>
            <person name="Jenkins J."/>
            <person name="Shu S."/>
            <person name="Juenger T.E."/>
            <person name="Schmutz J."/>
        </authorList>
    </citation>
    <scope>NUCLEOTIDE SEQUENCE</scope>
    <source>
        <strain evidence="2">AP13</strain>
    </source>
</reference>
<accession>A0A8T0SIV9</accession>
<protein>
    <submittedName>
        <fullName evidence="2">Uncharacterized protein</fullName>
    </submittedName>
</protein>
<sequence length="138" mass="14692">MVFKSLTTPAMEGAARGILCLDAVRVILSPNVVEGRGEGGIGAVEGESILSACVVEDRGEGGWERKTYHAGEASASADRRMKQNAARGNARNPPPPRGNASSTPCLLRSCLLRPTESAARGKHSAVLRRRRTRRRGDA</sequence>
<dbReference type="EMBL" id="CM029045">
    <property type="protein sequence ID" value="KAG2597035.1"/>
    <property type="molecule type" value="Genomic_DNA"/>
</dbReference>
<feature type="compositionally biased region" description="Basic residues" evidence="1">
    <location>
        <begin position="120"/>
        <end position="138"/>
    </location>
</feature>
<dbReference type="Proteomes" id="UP000823388">
    <property type="component" value="Chromosome 5K"/>
</dbReference>
<evidence type="ECO:0000313" key="3">
    <source>
        <dbReference type="Proteomes" id="UP000823388"/>
    </source>
</evidence>
<name>A0A8T0SIV9_PANVG</name>
<evidence type="ECO:0000313" key="2">
    <source>
        <dbReference type="EMBL" id="KAG2597035.1"/>
    </source>
</evidence>
<keyword evidence="3" id="KW-1185">Reference proteome</keyword>